<feature type="compositionally biased region" description="Basic residues" evidence="3">
    <location>
        <begin position="400"/>
        <end position="410"/>
    </location>
</feature>
<dbReference type="Proteomes" id="UP000078046">
    <property type="component" value="Unassembled WGS sequence"/>
</dbReference>
<evidence type="ECO:0000313" key="6">
    <source>
        <dbReference type="Proteomes" id="UP000078046"/>
    </source>
</evidence>
<dbReference type="PANTHER" id="PTHR10241:SF29">
    <property type="entry name" value="LETHAL(2) GIANT LARVAE PROTEIN"/>
    <property type="match status" value="1"/>
</dbReference>
<keyword evidence="6" id="KW-1185">Reference proteome</keyword>
<feature type="region of interest" description="Disordered" evidence="3">
    <location>
        <begin position="400"/>
        <end position="419"/>
    </location>
</feature>
<reference evidence="5 6" key="1">
    <citation type="submission" date="2016-04" db="EMBL/GenBank/DDBJ databases">
        <title>The genome of Intoshia linei affirms orthonectids as highly simplified spiralians.</title>
        <authorList>
            <person name="Mikhailov K.V."/>
            <person name="Slusarev G.S."/>
            <person name="Nikitin M.A."/>
            <person name="Logacheva M.D."/>
            <person name="Penin A."/>
            <person name="Aleoshin V."/>
            <person name="Panchin Y.V."/>
        </authorList>
    </citation>
    <scope>NUCLEOTIDE SEQUENCE [LARGE SCALE GENOMIC DNA]</scope>
    <source>
        <strain evidence="5">Intl2013</strain>
        <tissue evidence="5">Whole animal</tissue>
    </source>
</reference>
<keyword evidence="2" id="KW-0677">Repeat</keyword>
<dbReference type="InterPro" id="IPR000664">
    <property type="entry name" value="Lethal2_giant"/>
</dbReference>
<dbReference type="EMBL" id="LWCA01001651">
    <property type="protein sequence ID" value="OAF64730.1"/>
    <property type="molecule type" value="Genomic_DNA"/>
</dbReference>
<dbReference type="GO" id="GO:0008593">
    <property type="term" value="P:regulation of Notch signaling pathway"/>
    <property type="evidence" value="ECO:0007669"/>
    <property type="project" value="TreeGrafter"/>
</dbReference>
<evidence type="ECO:0000259" key="4">
    <source>
        <dbReference type="Pfam" id="PF08366"/>
    </source>
</evidence>
<dbReference type="GO" id="GO:0005096">
    <property type="term" value="F:GTPase activator activity"/>
    <property type="evidence" value="ECO:0007669"/>
    <property type="project" value="TreeGrafter"/>
</dbReference>
<evidence type="ECO:0000313" key="5">
    <source>
        <dbReference type="EMBL" id="OAF64730.1"/>
    </source>
</evidence>
<evidence type="ECO:0000256" key="3">
    <source>
        <dbReference type="SAM" id="MobiDB-lite"/>
    </source>
</evidence>
<name>A0A177ASD0_9BILA</name>
<dbReference type="SUPFAM" id="SSF50978">
    <property type="entry name" value="WD40 repeat-like"/>
    <property type="match status" value="1"/>
</dbReference>
<dbReference type="OrthoDB" id="19944at2759"/>
<keyword evidence="1" id="KW-0853">WD repeat</keyword>
<feature type="domain" description="Lethal giant larvae homologue 2" evidence="4">
    <location>
        <begin position="1"/>
        <end position="75"/>
    </location>
</feature>
<accession>A0A177ASD0</accession>
<dbReference type="PRINTS" id="PR00962">
    <property type="entry name" value="LETHAL2GIANT"/>
</dbReference>
<dbReference type="GO" id="GO:0019905">
    <property type="term" value="F:syntaxin binding"/>
    <property type="evidence" value="ECO:0007669"/>
    <property type="project" value="TreeGrafter"/>
</dbReference>
<proteinExistence type="predicted"/>
<dbReference type="Pfam" id="PF08366">
    <property type="entry name" value="LLGL"/>
    <property type="match status" value="1"/>
</dbReference>
<dbReference type="GO" id="GO:0005886">
    <property type="term" value="C:plasma membrane"/>
    <property type="evidence" value="ECO:0007669"/>
    <property type="project" value="TreeGrafter"/>
</dbReference>
<dbReference type="PANTHER" id="PTHR10241">
    <property type="entry name" value="LETHAL 2 GIANT LARVAE PROTEIN"/>
    <property type="match status" value="1"/>
</dbReference>
<gene>
    <name evidence="5" type="ORF">A3Q56_07561</name>
</gene>
<dbReference type="GO" id="GO:0045159">
    <property type="term" value="F:myosin II binding"/>
    <property type="evidence" value="ECO:0007669"/>
    <property type="project" value="TreeGrafter"/>
</dbReference>
<dbReference type="AlphaFoldDB" id="A0A177ASD0"/>
<dbReference type="GO" id="GO:0051294">
    <property type="term" value="P:establishment of spindle orientation"/>
    <property type="evidence" value="ECO:0007669"/>
    <property type="project" value="TreeGrafter"/>
</dbReference>
<dbReference type="GO" id="GO:0030866">
    <property type="term" value="P:cortical actin cytoskeleton organization"/>
    <property type="evidence" value="ECO:0007669"/>
    <property type="project" value="TreeGrafter"/>
</dbReference>
<organism evidence="5 6">
    <name type="scientific">Intoshia linei</name>
    <dbReference type="NCBI Taxonomy" id="1819745"/>
    <lineage>
        <taxon>Eukaryota</taxon>
        <taxon>Metazoa</taxon>
        <taxon>Spiralia</taxon>
        <taxon>Lophotrochozoa</taxon>
        <taxon>Mesozoa</taxon>
        <taxon>Orthonectida</taxon>
        <taxon>Rhopaluridae</taxon>
        <taxon>Intoshia</taxon>
    </lineage>
</organism>
<sequence length="728" mass="82843">MPRRDYGTKNTLSIMVSNIHVALDFTSRLVNFIVITSKLDNISLNDSLEISKNACNKKFCIILTEEEILCIDLEDYSEKSKFGLYYMPYMQSIHATPITCFYVYENPCQAFIAALRHMAEIDKISYLNPDKYIINGGNVVPNESCLEKMMVITGHEDGSVSFWTNVRGHLNLIYRFTTLSEYGRSNLIDYGMDEEIDEFPPFHKIGIFDPCSDDPRYSIRTILYDTCSKRLFVGCQAGQILIYQFENFEEGELDCEISKNLEYEPQKCVNEGECIDFGSVVTINITESQPLYKWKGNPKLNMSSFSNSKHTNLYTFSIYRRIQFNPPAAILLLKYNSDNEILTASTLHGIIIFDVVQNIVMIKKCTLTQLDYNDVGEGFPRQNSLKKSLRQSMRRIRIRRSRRNKSHKTKTFNQEHEVQIQSRSNKEPLSLIGRVCHFSMCKLLKYYKPRLCVWIGCSSGKILCYMLSFPQADQRLVNPVQCELAKTINIKHAAPIIYLTTLDENFSPFQNKDSIEPEENESVSQILLVCTEEQIKLFSIPQLSPVHKLKITARSGLKISTAKVVLLSNKQNYKENFLFVLFNNGKSDIFSLPQMKPLCSSFSRSIKDDNILAIKSAFMCNNGVCAFSSSVSEFQFFTLSNSINLVPDSVCNFVAGSTEKVNGSRSENGSKIENGTQLNGLTTDTTICSEMTIDSVKDYLLTPNINEPRKPLSPTIENVSVELDNIKS</sequence>
<dbReference type="GO" id="GO:0032878">
    <property type="term" value="P:regulation of establishment or maintenance of cell polarity"/>
    <property type="evidence" value="ECO:0007669"/>
    <property type="project" value="TreeGrafter"/>
</dbReference>
<dbReference type="GO" id="GO:0030864">
    <property type="term" value="C:cortical actin cytoskeleton"/>
    <property type="evidence" value="ECO:0007669"/>
    <property type="project" value="TreeGrafter"/>
</dbReference>
<protein>
    <submittedName>
        <fullName evidence="5">Lethal(2) giant larvae protein 2</fullName>
    </submittedName>
</protein>
<evidence type="ECO:0000256" key="2">
    <source>
        <dbReference type="ARBA" id="ARBA00022737"/>
    </source>
</evidence>
<dbReference type="InterPro" id="IPR013577">
    <property type="entry name" value="LLGL2"/>
</dbReference>
<comment type="caution">
    <text evidence="5">The sequence shown here is derived from an EMBL/GenBank/DDBJ whole genome shotgun (WGS) entry which is preliminary data.</text>
</comment>
<dbReference type="GO" id="GO:0006893">
    <property type="term" value="P:Golgi to plasma membrane transport"/>
    <property type="evidence" value="ECO:0007669"/>
    <property type="project" value="TreeGrafter"/>
</dbReference>
<evidence type="ECO:0000256" key="1">
    <source>
        <dbReference type="ARBA" id="ARBA00022574"/>
    </source>
</evidence>
<dbReference type="InterPro" id="IPR036322">
    <property type="entry name" value="WD40_repeat_dom_sf"/>
</dbReference>